<accession>A0A0R3RBH9</accession>
<gene>
    <name evidence="1" type="ORF">BTMF_LOCUS15364</name>
</gene>
<dbReference type="AlphaFoldDB" id="A0A0R3RBH9"/>
<dbReference type="Proteomes" id="UP000280834">
    <property type="component" value="Unassembled WGS sequence"/>
</dbReference>
<protein>
    <submittedName>
        <fullName evidence="3">Transposase</fullName>
    </submittedName>
</protein>
<evidence type="ECO:0000313" key="1">
    <source>
        <dbReference type="EMBL" id="VDO53720.1"/>
    </source>
</evidence>
<proteinExistence type="predicted"/>
<evidence type="ECO:0000313" key="3">
    <source>
        <dbReference type="WBParaSite" id="BTMF_0001739801-mRNA-1"/>
    </source>
</evidence>
<dbReference type="EMBL" id="UZAG01022467">
    <property type="protein sequence ID" value="VDO53720.1"/>
    <property type="molecule type" value="Genomic_DNA"/>
</dbReference>
<dbReference type="WBParaSite" id="BTMF_0001739801-mRNA-1">
    <property type="protein sequence ID" value="BTMF_0001739801-mRNA-1"/>
    <property type="gene ID" value="BTMF_0001739801"/>
</dbReference>
<name>A0A0R3RBH9_9BILA</name>
<keyword evidence="2" id="KW-1185">Reference proteome</keyword>
<evidence type="ECO:0000313" key="2">
    <source>
        <dbReference type="Proteomes" id="UP000280834"/>
    </source>
</evidence>
<reference evidence="1 2" key="2">
    <citation type="submission" date="2018-11" db="EMBL/GenBank/DDBJ databases">
        <authorList>
            <consortium name="Pathogen Informatics"/>
        </authorList>
    </citation>
    <scope>NUCLEOTIDE SEQUENCE [LARGE SCALE GENOMIC DNA]</scope>
</reference>
<sequence>MIIFIGSRINSIEHGEAVVIAPPMKRRAPPSEPKGLVALDMTEVIVRFYR</sequence>
<reference evidence="3" key="1">
    <citation type="submission" date="2017-02" db="UniProtKB">
        <authorList>
            <consortium name="WormBaseParasite"/>
        </authorList>
    </citation>
    <scope>IDENTIFICATION</scope>
</reference>
<organism evidence="3">
    <name type="scientific">Brugia timori</name>
    <dbReference type="NCBI Taxonomy" id="42155"/>
    <lineage>
        <taxon>Eukaryota</taxon>
        <taxon>Metazoa</taxon>
        <taxon>Ecdysozoa</taxon>
        <taxon>Nematoda</taxon>
        <taxon>Chromadorea</taxon>
        <taxon>Rhabditida</taxon>
        <taxon>Spirurina</taxon>
        <taxon>Spiruromorpha</taxon>
        <taxon>Filarioidea</taxon>
        <taxon>Onchocercidae</taxon>
        <taxon>Brugia</taxon>
    </lineage>
</organism>